<accession>K1VGF1</accession>
<sequence length="554" mass="59651">MSDDEELPPSKLGTKEHWDMVYDCRADEQDIGDEGEVWFGEDSVHKMRAWAHDNLPSTSDKPLRILECGSGNGTLLLSFLTTPDPDAEPQQYHLTGIDYSEGAVKLGESVEKARRVAIEEGDEDVIDIDDVVNECTCEWRVGDLLRDEYQETWDLVMDKGTFDALALSDEPIAEKGGRLPSQVYPEQVAKLVSPGGFFLITSCNFTEEEVIKRYTKPGVGLSFHVPHKSFSFGGKKGQTVCTVAFTRDKAVANGNGHATPVAQPVQPDDPLFLCVDTDVCILTKSGKSGRAIGSTGNMTEDQKVMTELLTPFFGGEVKVHNDALLLGGGLLKHNVPWGVAVIAGTGSIAVGVEVDAQGEVVQAARRGGYGYLLGDDGSAYDVSRCAIRAAVDAFDAGEPDGPLSARISKHFGIQSVNGALSEVHKLNLSADPIQATNEQKLRISDLSPAVIECYTSTPPDPVAVTAVRAACRPLADSIVQLARQLLARPLPDGSQRTLQNAVFTCCGGVVRQEAYRRCLLEMVKEEGIEFGSIEPVSDVARSGAEGLVARSTRK</sequence>
<dbReference type="Gene3D" id="3.40.50.150">
    <property type="entry name" value="Vaccinia Virus protein VP39"/>
    <property type="match status" value="1"/>
</dbReference>
<keyword evidence="2 6" id="KW-0963">Cytoplasm</keyword>
<dbReference type="Pfam" id="PF13847">
    <property type="entry name" value="Methyltransf_31"/>
    <property type="match status" value="1"/>
</dbReference>
<dbReference type="PANTHER" id="PTHR12843:SF5">
    <property type="entry name" value="EEF1A LYSINE METHYLTRANSFERASE 2"/>
    <property type="match status" value="1"/>
</dbReference>
<dbReference type="InterPro" id="IPR002731">
    <property type="entry name" value="ATPase_BadF"/>
</dbReference>
<evidence type="ECO:0000256" key="1">
    <source>
        <dbReference type="ARBA" id="ARBA00006198"/>
    </source>
</evidence>
<gene>
    <name evidence="6" type="primary">EFM4</name>
    <name evidence="9" type="ORF">A1Q2_02609</name>
</gene>
<keyword evidence="5 6" id="KW-0949">S-adenosyl-L-methionine</keyword>
<name>K1VGF1_TRIAC</name>
<feature type="domain" description="ATPase BadF/BadG/BcrA/BcrD type" evidence="7">
    <location>
        <begin position="300"/>
        <end position="532"/>
    </location>
</feature>
<dbReference type="PANTHER" id="PTHR12843">
    <property type="entry name" value="PROTEIN-LYSINE N-METHYLTRANSFERASE METTL10"/>
    <property type="match status" value="1"/>
</dbReference>
<dbReference type="GO" id="GO:0016192">
    <property type="term" value="P:vesicle-mediated transport"/>
    <property type="evidence" value="ECO:0007669"/>
    <property type="project" value="UniProtKB-UniRule"/>
</dbReference>
<evidence type="ECO:0000256" key="2">
    <source>
        <dbReference type="ARBA" id="ARBA00022490"/>
    </source>
</evidence>
<feature type="domain" description="Methyltransferase" evidence="8">
    <location>
        <begin position="60"/>
        <end position="213"/>
    </location>
</feature>
<dbReference type="InParanoid" id="K1VGF1"/>
<dbReference type="Gene3D" id="3.30.420.40">
    <property type="match status" value="1"/>
</dbReference>
<dbReference type="STRING" id="1220162.K1VGF1"/>
<keyword evidence="3 6" id="KW-0489">Methyltransferase</keyword>
<evidence type="ECO:0000259" key="8">
    <source>
        <dbReference type="Pfam" id="PF13847"/>
    </source>
</evidence>
<comment type="similarity">
    <text evidence="6">Belongs to the class I-like SAM-binding methyltransferase superfamily. EFM4 family.</text>
</comment>
<dbReference type="InterPro" id="IPR029063">
    <property type="entry name" value="SAM-dependent_MTases_sf"/>
</dbReference>
<evidence type="ECO:0000256" key="3">
    <source>
        <dbReference type="ARBA" id="ARBA00022603"/>
    </source>
</evidence>
<reference evidence="9 10" key="1">
    <citation type="journal article" date="2012" name="Eukaryot. Cell">
        <title>Genome sequence of the Trichosporon asahii environmental strain CBS 8904.</title>
        <authorList>
            <person name="Yang R.Y."/>
            <person name="Li H.T."/>
            <person name="Zhu H."/>
            <person name="Zhou G.P."/>
            <person name="Wang M."/>
            <person name="Wang L."/>
        </authorList>
    </citation>
    <scope>NUCLEOTIDE SEQUENCE [LARGE SCALE GENOMIC DNA]</scope>
    <source>
        <strain evidence="9 10">CBS 8904</strain>
    </source>
</reference>
<dbReference type="HAMAP" id="MF_03188">
    <property type="entry name" value="Methyltr_EFM4"/>
    <property type="match status" value="1"/>
</dbReference>
<dbReference type="InterPro" id="IPR026635">
    <property type="entry name" value="Efm4/METTL10"/>
</dbReference>
<keyword evidence="4 6" id="KW-0808">Transferase</keyword>
<comment type="similarity">
    <text evidence="1">Belongs to the eukaryotic-type N-acetylglucosamine kinase family.</text>
</comment>
<proteinExistence type="inferred from homology"/>
<dbReference type="OrthoDB" id="10069295at2759"/>
<evidence type="ECO:0000313" key="10">
    <source>
        <dbReference type="Proteomes" id="UP000006757"/>
    </source>
</evidence>
<comment type="subcellular location">
    <subcellularLocation>
        <location evidence="6">Cytoplasm</location>
    </subcellularLocation>
</comment>
<comment type="function">
    <text evidence="6">S-adenosyl-L-methionine-dependent protein-lysine N-methyltransferase that mono- and dimethylates elongation factor 1-alpha at 'Lys-316'. May play a role in intracellular transport.</text>
</comment>
<comment type="caution">
    <text evidence="9">The sequence shown here is derived from an EMBL/GenBank/DDBJ whole genome shotgun (WGS) entry which is preliminary data.</text>
</comment>
<evidence type="ECO:0000313" key="9">
    <source>
        <dbReference type="EMBL" id="EKD03160.1"/>
    </source>
</evidence>
<evidence type="ECO:0000256" key="6">
    <source>
        <dbReference type="HAMAP-Rule" id="MF_03188"/>
    </source>
</evidence>
<dbReference type="Pfam" id="PF01869">
    <property type="entry name" value="BcrAD_BadFG"/>
    <property type="match status" value="1"/>
</dbReference>
<evidence type="ECO:0000256" key="4">
    <source>
        <dbReference type="ARBA" id="ARBA00022679"/>
    </source>
</evidence>
<dbReference type="SUPFAM" id="SSF53335">
    <property type="entry name" value="S-adenosyl-L-methionine-dependent methyltransferases"/>
    <property type="match status" value="1"/>
</dbReference>
<dbReference type="EMBL" id="AMBO01000268">
    <property type="protein sequence ID" value="EKD03160.1"/>
    <property type="molecule type" value="Genomic_DNA"/>
</dbReference>
<dbReference type="AlphaFoldDB" id="K1VGF1"/>
<dbReference type="GO" id="GO:0005737">
    <property type="term" value="C:cytoplasm"/>
    <property type="evidence" value="ECO:0007669"/>
    <property type="project" value="UniProtKB-SubCell"/>
</dbReference>
<dbReference type="HOGENOM" id="CLU_515997_0_0_1"/>
<dbReference type="CDD" id="cd02440">
    <property type="entry name" value="AdoMet_MTases"/>
    <property type="match status" value="1"/>
</dbReference>
<keyword evidence="10" id="KW-1185">Reference proteome</keyword>
<dbReference type="Proteomes" id="UP000006757">
    <property type="component" value="Unassembled WGS sequence"/>
</dbReference>
<dbReference type="SUPFAM" id="SSF53067">
    <property type="entry name" value="Actin-like ATPase domain"/>
    <property type="match status" value="1"/>
</dbReference>
<evidence type="ECO:0000259" key="7">
    <source>
        <dbReference type="Pfam" id="PF01869"/>
    </source>
</evidence>
<dbReference type="InterPro" id="IPR043129">
    <property type="entry name" value="ATPase_NBD"/>
</dbReference>
<evidence type="ECO:0000256" key="5">
    <source>
        <dbReference type="ARBA" id="ARBA00022691"/>
    </source>
</evidence>
<dbReference type="InterPro" id="IPR025714">
    <property type="entry name" value="Methyltranfer_dom"/>
</dbReference>
<dbReference type="GO" id="GO:0016279">
    <property type="term" value="F:protein-lysine N-methyltransferase activity"/>
    <property type="evidence" value="ECO:0007669"/>
    <property type="project" value="UniProtKB-UniRule"/>
</dbReference>
<dbReference type="GO" id="GO:0032259">
    <property type="term" value="P:methylation"/>
    <property type="evidence" value="ECO:0007669"/>
    <property type="project" value="UniProtKB-KW"/>
</dbReference>
<dbReference type="eggNOG" id="KOG1271">
    <property type="taxonomic scope" value="Eukaryota"/>
</dbReference>
<keyword evidence="6" id="KW-0813">Transport</keyword>
<dbReference type="EC" id="2.1.1.-" evidence="6"/>
<organism evidence="9 10">
    <name type="scientific">Trichosporon asahii var. asahii (strain CBS 8904)</name>
    <name type="common">Yeast</name>
    <dbReference type="NCBI Taxonomy" id="1220162"/>
    <lineage>
        <taxon>Eukaryota</taxon>
        <taxon>Fungi</taxon>
        <taxon>Dikarya</taxon>
        <taxon>Basidiomycota</taxon>
        <taxon>Agaricomycotina</taxon>
        <taxon>Tremellomycetes</taxon>
        <taxon>Trichosporonales</taxon>
        <taxon>Trichosporonaceae</taxon>
        <taxon>Trichosporon</taxon>
    </lineage>
</organism>
<protein>
    <recommendedName>
        <fullName evidence="6">Protein-lysine N-methyltransferase EFM4</fullName>
        <ecNumber evidence="6">2.1.1.-</ecNumber>
    </recommendedName>
    <alternativeName>
        <fullName evidence="6">Elongation factor methyltransferase 4</fullName>
    </alternativeName>
</protein>